<evidence type="ECO:0000256" key="1">
    <source>
        <dbReference type="SAM" id="Phobius"/>
    </source>
</evidence>
<feature type="transmembrane region" description="Helical" evidence="1">
    <location>
        <begin position="12"/>
        <end position="33"/>
    </location>
</feature>
<dbReference type="EMBL" id="AJTZ01000005">
    <property type="protein sequence ID" value="EJN93672.1"/>
    <property type="molecule type" value="Genomic_DNA"/>
</dbReference>
<keyword evidence="3" id="KW-1185">Reference proteome</keyword>
<comment type="caution">
    <text evidence="2">The sequence shown here is derived from an EMBL/GenBank/DDBJ whole genome shotgun (WGS) entry which is preliminary data.</text>
</comment>
<evidence type="ECO:0000313" key="3">
    <source>
        <dbReference type="Proteomes" id="UP000007815"/>
    </source>
</evidence>
<proteinExistence type="predicted"/>
<sequence length="39" mass="4574">MEEWLNIHEKEALYAITGVSVSALIMEAFFGWYTKKGYF</sequence>
<keyword evidence="1" id="KW-0812">Transmembrane</keyword>
<keyword evidence="1" id="KW-0472">Membrane</keyword>
<accession>A0ABP2QXS9</accession>
<dbReference type="Proteomes" id="UP000007815">
    <property type="component" value="Unassembled WGS sequence"/>
</dbReference>
<keyword evidence="1" id="KW-1133">Transmembrane helix</keyword>
<protein>
    <submittedName>
        <fullName evidence="2">Uncharacterized protein</fullName>
    </submittedName>
</protein>
<name>A0ABP2QXS9_STRRT</name>
<evidence type="ECO:0000313" key="2">
    <source>
        <dbReference type="EMBL" id="EJN93672.1"/>
    </source>
</evidence>
<organism evidence="2 3">
    <name type="scientific">Streptococcus ratti FA-1 = DSM 20564</name>
    <dbReference type="NCBI Taxonomy" id="699248"/>
    <lineage>
        <taxon>Bacteria</taxon>
        <taxon>Bacillati</taxon>
        <taxon>Bacillota</taxon>
        <taxon>Bacilli</taxon>
        <taxon>Lactobacillales</taxon>
        <taxon>Streptococcaceae</taxon>
        <taxon>Streptococcus</taxon>
    </lineage>
</organism>
<reference evidence="2 3" key="1">
    <citation type="submission" date="2009-12" db="EMBL/GenBank/DDBJ databases">
        <authorList>
            <person name="Lefebure T."/>
            <person name="Cornejo O.E."/>
            <person name="Pavinski Bitar P.D."/>
            <person name="Lang P."/>
            <person name="Stanhope M.J."/>
        </authorList>
    </citation>
    <scope>NUCLEOTIDE SEQUENCE [LARGE SCALE GENOMIC DNA]</scope>
    <source>
        <strain evidence="2 3">FA-1</strain>
    </source>
</reference>
<gene>
    <name evidence="2" type="ORF">SRA_04021</name>
</gene>